<keyword evidence="7" id="KW-0732">Signal</keyword>
<keyword evidence="10" id="KW-1185">Reference proteome</keyword>
<dbReference type="Gene3D" id="2.60.40.10">
    <property type="entry name" value="Immunoglobulins"/>
    <property type="match status" value="1"/>
</dbReference>
<dbReference type="SMART" id="SM00630">
    <property type="entry name" value="Sema"/>
    <property type="match status" value="1"/>
</dbReference>
<evidence type="ECO:0000256" key="2">
    <source>
        <dbReference type="ARBA" id="ARBA00009492"/>
    </source>
</evidence>
<dbReference type="FunFam" id="2.60.40.10:FF:001170">
    <property type="entry name" value="Sema domain, immunoglobulin domain (Ig), short basic domain, secreted, (Semaphorin) 3F"/>
    <property type="match status" value="1"/>
</dbReference>
<dbReference type="GO" id="GO:0001755">
    <property type="term" value="P:neural crest cell migration"/>
    <property type="evidence" value="ECO:0007669"/>
    <property type="project" value="TreeGrafter"/>
</dbReference>
<dbReference type="GO" id="GO:0071526">
    <property type="term" value="P:semaphorin-plexin signaling pathway"/>
    <property type="evidence" value="ECO:0007669"/>
    <property type="project" value="TreeGrafter"/>
</dbReference>
<gene>
    <name evidence="9" type="primary">LOC106096445</name>
</gene>
<evidence type="ECO:0000256" key="5">
    <source>
        <dbReference type="ARBA" id="ARBA00023180"/>
    </source>
</evidence>
<feature type="signal peptide" evidence="7">
    <location>
        <begin position="1"/>
        <end position="22"/>
    </location>
</feature>
<dbReference type="eggNOG" id="KOG3611">
    <property type="taxonomic scope" value="Eukaryota"/>
</dbReference>
<dbReference type="InterPro" id="IPR036352">
    <property type="entry name" value="Semap_dom_sf"/>
</dbReference>
<dbReference type="GO" id="GO:0005886">
    <property type="term" value="C:plasma membrane"/>
    <property type="evidence" value="ECO:0007669"/>
    <property type="project" value="TreeGrafter"/>
</dbReference>
<reference evidence="9" key="2">
    <citation type="submission" date="2025-08" db="UniProtKB">
        <authorList>
            <consortium name="Ensembl"/>
        </authorList>
    </citation>
    <scope>IDENTIFICATION</scope>
</reference>
<keyword evidence="3" id="KW-0472">Membrane</keyword>
<dbReference type="SMART" id="SM00423">
    <property type="entry name" value="PSI"/>
    <property type="match status" value="1"/>
</dbReference>
<keyword evidence="5" id="KW-0325">Glycoprotein</keyword>
<dbReference type="Pfam" id="PF01403">
    <property type="entry name" value="Sema"/>
    <property type="match status" value="1"/>
</dbReference>
<keyword evidence="4" id="KW-1015">Disulfide bond</keyword>
<evidence type="ECO:0000256" key="4">
    <source>
        <dbReference type="ARBA" id="ARBA00023157"/>
    </source>
</evidence>
<reference evidence="9" key="3">
    <citation type="submission" date="2025-09" db="UniProtKB">
        <authorList>
            <consortium name="Ensembl"/>
        </authorList>
    </citation>
    <scope>IDENTIFICATION</scope>
</reference>
<dbReference type="PROSITE" id="PS51004">
    <property type="entry name" value="SEMA"/>
    <property type="match status" value="1"/>
</dbReference>
<dbReference type="GO" id="GO:0030215">
    <property type="term" value="F:semaphorin receptor binding"/>
    <property type="evidence" value="ECO:0007669"/>
    <property type="project" value="InterPro"/>
</dbReference>
<dbReference type="GeneTree" id="ENSGT00940000158358"/>
<dbReference type="PANTHER" id="PTHR11036">
    <property type="entry name" value="SEMAPHORIN"/>
    <property type="match status" value="1"/>
</dbReference>
<dbReference type="Ensembl" id="ENSONIT00000003691.2">
    <property type="protein sequence ID" value="ENSONIP00000003690.2"/>
    <property type="gene ID" value="ENSONIG00000042687.1"/>
</dbReference>
<dbReference type="InterPro" id="IPR027231">
    <property type="entry name" value="Semaphorin"/>
</dbReference>
<dbReference type="InParanoid" id="I3J4A0"/>
<organism evidence="9 10">
    <name type="scientific">Oreochromis niloticus</name>
    <name type="common">Nile tilapia</name>
    <name type="synonym">Tilapia nilotica</name>
    <dbReference type="NCBI Taxonomy" id="8128"/>
    <lineage>
        <taxon>Eukaryota</taxon>
        <taxon>Metazoa</taxon>
        <taxon>Chordata</taxon>
        <taxon>Craniata</taxon>
        <taxon>Vertebrata</taxon>
        <taxon>Euteleostomi</taxon>
        <taxon>Actinopterygii</taxon>
        <taxon>Neopterygii</taxon>
        <taxon>Teleostei</taxon>
        <taxon>Neoteleostei</taxon>
        <taxon>Acanthomorphata</taxon>
        <taxon>Ovalentaria</taxon>
        <taxon>Cichlomorphae</taxon>
        <taxon>Cichliformes</taxon>
        <taxon>Cichlidae</taxon>
        <taxon>African cichlids</taxon>
        <taxon>Pseudocrenilabrinae</taxon>
        <taxon>Oreochromini</taxon>
        <taxon>Oreochromis</taxon>
    </lineage>
</organism>
<dbReference type="Pfam" id="PF01437">
    <property type="entry name" value="PSI"/>
    <property type="match status" value="1"/>
</dbReference>
<comment type="subcellular location">
    <subcellularLocation>
        <location evidence="1">Membrane</location>
    </subcellularLocation>
</comment>
<protein>
    <submittedName>
        <fullName evidence="9">Semaphorin-7A</fullName>
    </submittedName>
</protein>
<dbReference type="InterPro" id="IPR016201">
    <property type="entry name" value="PSI"/>
</dbReference>
<evidence type="ECO:0000313" key="10">
    <source>
        <dbReference type="Proteomes" id="UP000005207"/>
    </source>
</evidence>
<evidence type="ECO:0000256" key="7">
    <source>
        <dbReference type="SAM" id="SignalP"/>
    </source>
</evidence>
<dbReference type="GO" id="GO:0000122">
    <property type="term" value="P:negative regulation of transcription by RNA polymerase II"/>
    <property type="evidence" value="ECO:0007669"/>
    <property type="project" value="TreeGrafter"/>
</dbReference>
<comment type="similarity">
    <text evidence="2">Belongs to the semaphorin family.</text>
</comment>
<feature type="domain" description="Sema" evidence="8">
    <location>
        <begin position="27"/>
        <end position="463"/>
    </location>
</feature>
<evidence type="ECO:0000256" key="1">
    <source>
        <dbReference type="ARBA" id="ARBA00004370"/>
    </source>
</evidence>
<reference evidence="10" key="1">
    <citation type="submission" date="2012-01" db="EMBL/GenBank/DDBJ databases">
        <title>The Genome Sequence of Oreochromis niloticus (Nile Tilapia).</title>
        <authorList>
            <consortium name="Broad Institute Genome Assembly Team"/>
            <consortium name="Broad Institute Sequencing Platform"/>
            <person name="Di Palma F."/>
            <person name="Johnson J."/>
            <person name="Lander E.S."/>
            <person name="Lindblad-Toh K."/>
        </authorList>
    </citation>
    <scope>NUCLEOTIDE SEQUENCE [LARGE SCALE GENOMIC DNA]</scope>
</reference>
<evidence type="ECO:0000256" key="3">
    <source>
        <dbReference type="ARBA" id="ARBA00023136"/>
    </source>
</evidence>
<evidence type="ECO:0000259" key="8">
    <source>
        <dbReference type="PROSITE" id="PS51004"/>
    </source>
</evidence>
<dbReference type="Gene3D" id="3.30.1680.10">
    <property type="entry name" value="ligand-binding face of the semaphorins, domain 2"/>
    <property type="match status" value="1"/>
</dbReference>
<dbReference type="InterPro" id="IPR013783">
    <property type="entry name" value="Ig-like_fold"/>
</dbReference>
<comment type="caution">
    <text evidence="6">Lacks conserved residue(s) required for the propagation of feature annotation.</text>
</comment>
<dbReference type="InterPro" id="IPR001627">
    <property type="entry name" value="Semap_dom"/>
</dbReference>
<feature type="chain" id="PRO_5025657722" evidence="7">
    <location>
        <begin position="23"/>
        <end position="708"/>
    </location>
</feature>
<dbReference type="SUPFAM" id="SSF101912">
    <property type="entry name" value="Sema domain"/>
    <property type="match status" value="1"/>
</dbReference>
<dbReference type="InterPro" id="IPR002165">
    <property type="entry name" value="Plexin_repeat"/>
</dbReference>
<evidence type="ECO:0000313" key="9">
    <source>
        <dbReference type="Ensembl" id="ENSONIP00000003690.2"/>
    </source>
</evidence>
<dbReference type="Proteomes" id="UP000005207">
    <property type="component" value="Linkage group LG1"/>
</dbReference>
<dbReference type="SUPFAM" id="SSF103575">
    <property type="entry name" value="Plexin repeat"/>
    <property type="match status" value="1"/>
</dbReference>
<dbReference type="AlphaFoldDB" id="I3J4A0"/>
<dbReference type="GO" id="GO:0007411">
    <property type="term" value="P:axon guidance"/>
    <property type="evidence" value="ECO:0007669"/>
    <property type="project" value="TreeGrafter"/>
</dbReference>
<dbReference type="GO" id="GO:0030335">
    <property type="term" value="P:positive regulation of cell migration"/>
    <property type="evidence" value="ECO:0007669"/>
    <property type="project" value="TreeGrafter"/>
</dbReference>
<dbReference type="Gene3D" id="2.130.10.10">
    <property type="entry name" value="YVTN repeat-like/Quinoprotein amine dehydrogenase"/>
    <property type="match status" value="1"/>
</dbReference>
<proteinExistence type="inferred from homology"/>
<dbReference type="HOGENOM" id="CLU_789754_0_0_1"/>
<dbReference type="PANTHER" id="PTHR11036:SF144">
    <property type="entry name" value="SEMAPHORIN-7A-LIKE"/>
    <property type="match status" value="1"/>
</dbReference>
<evidence type="ECO:0000256" key="6">
    <source>
        <dbReference type="PROSITE-ProRule" id="PRU00352"/>
    </source>
</evidence>
<sequence>MKMTLSLATYLLFLHLCNLAMGNVDPSPRMIFTEKEKAMTRFSLPHDPPVQILLEDQSDTVLAAGQSYLNTYNFQNHKTSHKFMRWERCNSISSEHDCSYNITLVHQKKDANQLFVCGTDGNERVCCNTDLTMEAPMCLSSENIAKLIEGIERFNIKEGEPSIFIDSEQSAALYITHSGYDESVGIHKFGKARVRPKNHHKEQHYVGLVLSKREEDPSQSRVYGFYREKNKDTGLFSEMWIPFVTQVCMTDVGGPKNNLQFTWTSQMNARLFCGDPERKQHFSELVDVSTVDADRWQDTKIYALFRNEWGMSAVCIYTIGDIEKIFTNSPFKGYTKDQMDRPRMCVDDSTKLPVETLKKTEKTSEMEQLVHPVGNSGLLLFNHQTYTHIHVDGSPNKGSSHHTVIFLSLNNGGIHKVLHNKNDTFLIAEFRPFNYTEQISFILHPSSKKLYVNSGSQLVQLDVANCSQYGETCQDCMLSRDPYCGWDGTKCIRETNGIWHDAATGNLAICQEHAAKEFPNPKKDVVRFHTKHFLQCPVSSRHAQYSWQHLQISSSCIGKPDHCFYLINSMGPEQEGTHTCVSEEMGYRKILAQYQLQLGNKVQDPAVLRSISLLPKKNLVSGLTQVPNWKSKYGYGGKRRKETCKSTSAFYLTSASRKSWTIQRRKVDSSNISSFVYLFIYFFDDHTFCSSLFTCLEKGTTCCDFAPS</sequence>
<dbReference type="GO" id="GO:0043931">
    <property type="term" value="P:ossification involved in bone maturation"/>
    <property type="evidence" value="ECO:0007669"/>
    <property type="project" value="TreeGrafter"/>
</dbReference>
<dbReference type="GO" id="GO:0045499">
    <property type="term" value="F:chemorepellent activity"/>
    <property type="evidence" value="ECO:0007669"/>
    <property type="project" value="TreeGrafter"/>
</dbReference>
<name>I3J4A0_ORENI</name>
<dbReference type="GO" id="GO:0005615">
    <property type="term" value="C:extracellular space"/>
    <property type="evidence" value="ECO:0007669"/>
    <property type="project" value="TreeGrafter"/>
</dbReference>
<dbReference type="InterPro" id="IPR015943">
    <property type="entry name" value="WD40/YVTN_repeat-like_dom_sf"/>
</dbReference>
<accession>I3J4A0</accession>